<evidence type="ECO:0000313" key="6">
    <source>
        <dbReference type="EMBL" id="RIY41566.1"/>
    </source>
</evidence>
<keyword evidence="1" id="KW-0805">Transcription regulation</keyword>
<dbReference type="InterPro" id="IPR036390">
    <property type="entry name" value="WH_DNA-bd_sf"/>
</dbReference>
<evidence type="ECO:0000256" key="2">
    <source>
        <dbReference type="ARBA" id="ARBA00023125"/>
    </source>
</evidence>
<dbReference type="Gene3D" id="3.40.1410.10">
    <property type="entry name" value="Chorismate lyase-like"/>
    <property type="match status" value="1"/>
</dbReference>
<name>A0A3A1YVK2_9BURK</name>
<dbReference type="AlphaFoldDB" id="A0A3A1YVK2"/>
<dbReference type="GO" id="GO:0045892">
    <property type="term" value="P:negative regulation of DNA-templated transcription"/>
    <property type="evidence" value="ECO:0007669"/>
    <property type="project" value="TreeGrafter"/>
</dbReference>
<dbReference type="OrthoDB" id="8582866at2"/>
<sequence>MQKGQAESLSGHIPAYIQVASALRRRIETGEWLPGEKISTLEELEEEFQRARVTVRQAVGLLEKEGLLKRQQGRGTFVAEQVNDRRWLTLETSWSAIIRSIKRNVPRFIEVANPPSHPRLAPDEGKLADEYGFLRSLQLRDGLPYAVVNVHIEKGIFDKYYDEFMEHTALAVFDTLRGTVVKRAHQTMTIGTADPEVANLLGVSLSAPIAECRCVVTSKDDVVIYVGEITYPSDCIRLHMDLLEDETSASNEVELRSPKPRRRSKKAA</sequence>
<dbReference type="PROSITE" id="PS50949">
    <property type="entry name" value="HTH_GNTR"/>
    <property type="match status" value="1"/>
</dbReference>
<dbReference type="EMBL" id="NQYH01000003">
    <property type="protein sequence ID" value="RIY41566.1"/>
    <property type="molecule type" value="Genomic_DNA"/>
</dbReference>
<dbReference type="Pfam" id="PF00392">
    <property type="entry name" value="GntR"/>
    <property type="match status" value="1"/>
</dbReference>
<evidence type="ECO:0000256" key="1">
    <source>
        <dbReference type="ARBA" id="ARBA00023015"/>
    </source>
</evidence>
<dbReference type="PANTHER" id="PTHR44846:SF1">
    <property type="entry name" value="MANNOSYL-D-GLYCERATE TRANSPORT_METABOLISM SYSTEM REPRESSOR MNGR-RELATED"/>
    <property type="match status" value="1"/>
</dbReference>
<dbReference type="InterPro" id="IPR011663">
    <property type="entry name" value="UTRA"/>
</dbReference>
<dbReference type="RefSeq" id="WP_119515817.1">
    <property type="nucleotide sequence ID" value="NZ_NQYH01000003.1"/>
</dbReference>
<comment type="caution">
    <text evidence="6">The sequence shown here is derived from an EMBL/GenBank/DDBJ whole genome shotgun (WGS) entry which is preliminary data.</text>
</comment>
<proteinExistence type="predicted"/>
<evidence type="ECO:0000313" key="7">
    <source>
        <dbReference type="Proteomes" id="UP000266206"/>
    </source>
</evidence>
<dbReference type="InterPro" id="IPR036388">
    <property type="entry name" value="WH-like_DNA-bd_sf"/>
</dbReference>
<gene>
    <name evidence="6" type="ORF">CJP73_06220</name>
</gene>
<dbReference type="Proteomes" id="UP000266206">
    <property type="component" value="Unassembled WGS sequence"/>
</dbReference>
<dbReference type="PANTHER" id="PTHR44846">
    <property type="entry name" value="MANNOSYL-D-GLYCERATE TRANSPORT/METABOLISM SYSTEM REPRESSOR MNGR-RELATED"/>
    <property type="match status" value="1"/>
</dbReference>
<reference evidence="6 7" key="1">
    <citation type="submission" date="2017-08" db="EMBL/GenBank/DDBJ databases">
        <title>Pusillimonas indicus sp. nov., a member of the family Alcaligenaceae isolated from surface seawater.</title>
        <authorList>
            <person name="Li J."/>
        </authorList>
    </citation>
    <scope>NUCLEOTIDE SEQUENCE [LARGE SCALE GENOMIC DNA]</scope>
    <source>
        <strain evidence="6 7">L52-1-41</strain>
    </source>
</reference>
<dbReference type="InterPro" id="IPR000524">
    <property type="entry name" value="Tscrpt_reg_HTH_GntR"/>
</dbReference>
<evidence type="ECO:0000256" key="4">
    <source>
        <dbReference type="SAM" id="MobiDB-lite"/>
    </source>
</evidence>
<evidence type="ECO:0000259" key="5">
    <source>
        <dbReference type="PROSITE" id="PS50949"/>
    </source>
</evidence>
<dbReference type="GO" id="GO:0003700">
    <property type="term" value="F:DNA-binding transcription factor activity"/>
    <property type="evidence" value="ECO:0007669"/>
    <property type="project" value="InterPro"/>
</dbReference>
<feature type="compositionally biased region" description="Basic residues" evidence="4">
    <location>
        <begin position="258"/>
        <end position="268"/>
    </location>
</feature>
<dbReference type="SUPFAM" id="SSF64288">
    <property type="entry name" value="Chorismate lyase-like"/>
    <property type="match status" value="1"/>
</dbReference>
<dbReference type="GO" id="GO:0003677">
    <property type="term" value="F:DNA binding"/>
    <property type="evidence" value="ECO:0007669"/>
    <property type="project" value="UniProtKB-KW"/>
</dbReference>
<dbReference type="Pfam" id="PF07702">
    <property type="entry name" value="UTRA"/>
    <property type="match status" value="1"/>
</dbReference>
<keyword evidence="3" id="KW-0804">Transcription</keyword>
<dbReference type="CDD" id="cd07377">
    <property type="entry name" value="WHTH_GntR"/>
    <property type="match status" value="1"/>
</dbReference>
<dbReference type="SUPFAM" id="SSF46785">
    <property type="entry name" value="Winged helix' DNA-binding domain"/>
    <property type="match status" value="1"/>
</dbReference>
<dbReference type="InterPro" id="IPR028978">
    <property type="entry name" value="Chorismate_lyase_/UTRA_dom_sf"/>
</dbReference>
<dbReference type="InterPro" id="IPR050679">
    <property type="entry name" value="Bact_HTH_transcr_reg"/>
</dbReference>
<feature type="region of interest" description="Disordered" evidence="4">
    <location>
        <begin position="248"/>
        <end position="268"/>
    </location>
</feature>
<keyword evidence="2" id="KW-0238">DNA-binding</keyword>
<dbReference type="SMART" id="SM00866">
    <property type="entry name" value="UTRA"/>
    <property type="match status" value="1"/>
</dbReference>
<organism evidence="6 7">
    <name type="scientific">Neopusillimonas maritima</name>
    <dbReference type="NCBI Taxonomy" id="2026239"/>
    <lineage>
        <taxon>Bacteria</taxon>
        <taxon>Pseudomonadati</taxon>
        <taxon>Pseudomonadota</taxon>
        <taxon>Betaproteobacteria</taxon>
        <taxon>Burkholderiales</taxon>
        <taxon>Alcaligenaceae</taxon>
        <taxon>Neopusillimonas</taxon>
    </lineage>
</organism>
<feature type="domain" description="HTH gntR-type" evidence="5">
    <location>
        <begin position="13"/>
        <end position="81"/>
    </location>
</feature>
<protein>
    <submittedName>
        <fullName evidence="6">GntR family transcriptional regulator</fullName>
    </submittedName>
</protein>
<evidence type="ECO:0000256" key="3">
    <source>
        <dbReference type="ARBA" id="ARBA00023163"/>
    </source>
</evidence>
<accession>A0A3A1YVK2</accession>
<dbReference type="Gene3D" id="1.10.10.10">
    <property type="entry name" value="Winged helix-like DNA-binding domain superfamily/Winged helix DNA-binding domain"/>
    <property type="match status" value="1"/>
</dbReference>
<dbReference type="SMART" id="SM00345">
    <property type="entry name" value="HTH_GNTR"/>
    <property type="match status" value="1"/>
</dbReference>